<evidence type="ECO:0000313" key="2">
    <source>
        <dbReference type="EMBL" id="NUY06057.1"/>
    </source>
</evidence>
<dbReference type="EMBL" id="JAALDK010000004">
    <property type="protein sequence ID" value="NUY06057.1"/>
    <property type="molecule type" value="Genomic_DNA"/>
</dbReference>
<name>A0A7Y6K848_9BURK</name>
<proteinExistence type="predicted"/>
<dbReference type="InterPro" id="IPR002575">
    <property type="entry name" value="Aminoglycoside_PTrfase"/>
</dbReference>
<feature type="domain" description="Aminoglycoside phosphotransferase" evidence="1">
    <location>
        <begin position="64"/>
        <end position="116"/>
    </location>
</feature>
<evidence type="ECO:0000259" key="1">
    <source>
        <dbReference type="Pfam" id="PF01636"/>
    </source>
</evidence>
<dbReference type="RefSeq" id="WP_176112557.1">
    <property type="nucleotide sequence ID" value="NZ_JAALDK010000004.1"/>
</dbReference>
<dbReference type="GeneID" id="301106999"/>
<accession>A0A7Y6K848</accession>
<dbReference type="Proteomes" id="UP000594380">
    <property type="component" value="Unassembled WGS sequence"/>
</dbReference>
<dbReference type="Pfam" id="PF01636">
    <property type="entry name" value="APH"/>
    <property type="match status" value="1"/>
</dbReference>
<evidence type="ECO:0000313" key="3">
    <source>
        <dbReference type="Proteomes" id="UP000594380"/>
    </source>
</evidence>
<keyword evidence="2" id="KW-0808">Transferase</keyword>
<dbReference type="AlphaFoldDB" id="A0A7Y6K848"/>
<gene>
    <name evidence="2" type="ORF">G5S42_42650</name>
</gene>
<dbReference type="SUPFAM" id="SSF56112">
    <property type="entry name" value="Protein kinase-like (PK-like)"/>
    <property type="match status" value="1"/>
</dbReference>
<organism evidence="2 3">
    <name type="scientific">Paraburkholderia youngii</name>
    <dbReference type="NCBI Taxonomy" id="2782701"/>
    <lineage>
        <taxon>Bacteria</taxon>
        <taxon>Pseudomonadati</taxon>
        <taxon>Pseudomonadota</taxon>
        <taxon>Betaproteobacteria</taxon>
        <taxon>Burkholderiales</taxon>
        <taxon>Burkholderiaceae</taxon>
        <taxon>Paraburkholderia</taxon>
    </lineage>
</organism>
<protein>
    <submittedName>
        <fullName evidence="2">Phosphotransferase</fullName>
    </submittedName>
</protein>
<comment type="caution">
    <text evidence="2">The sequence shown here is derived from an EMBL/GenBank/DDBJ whole genome shotgun (WGS) entry which is preliminary data.</text>
</comment>
<dbReference type="GO" id="GO:0016740">
    <property type="term" value="F:transferase activity"/>
    <property type="evidence" value="ECO:0007669"/>
    <property type="project" value="UniProtKB-KW"/>
</dbReference>
<reference evidence="2 3" key="1">
    <citation type="submission" date="2020-02" db="EMBL/GenBank/DDBJ databases">
        <title>Paraburkholderia simonii sp. nov. and Paraburkholderia youngii sp. nov. Brazilian and Mexican Mimosa-associated rhizobia.</title>
        <authorList>
            <person name="Mavima L."/>
            <person name="Beukes C.W."/>
            <person name="Chan W.Y."/>
            <person name="Palmer M."/>
            <person name="De Meyer S.E."/>
            <person name="James E.K."/>
            <person name="Venter S.N."/>
            <person name="Steenkamp E.T."/>
        </authorList>
    </citation>
    <scope>NUCLEOTIDE SEQUENCE [LARGE SCALE GENOMIC DNA]</scope>
    <source>
        <strain evidence="2 3">JPY169</strain>
    </source>
</reference>
<dbReference type="InterPro" id="IPR011009">
    <property type="entry name" value="Kinase-like_dom_sf"/>
</dbReference>
<dbReference type="Gene3D" id="3.90.1200.10">
    <property type="match status" value="1"/>
</dbReference>
<sequence length="211" mass="22454">MLPAAPHGRNGILYAKVAGTALRGALRGVTPGHVGERLADLHRAIHGLGAAAQRHALRALRGMLTARCRDGRLCHGDFHPFNVLQDTGGGATIIDWMTAEMGDPLCDVARSIVGLRFPPAPGAMSVAPAENVMRRLLADAYLPRYSDALDTPDARERVGRRLPLAVAARLADGIGANKSATLGEWVAEWLAGRRGFSSAEDREPAHVAHLD</sequence>